<accession>A0AAV4UGU3</accession>
<reference evidence="1 2" key="1">
    <citation type="submission" date="2021-06" db="EMBL/GenBank/DDBJ databases">
        <title>Caerostris extrusa draft genome.</title>
        <authorList>
            <person name="Kono N."/>
            <person name="Arakawa K."/>
        </authorList>
    </citation>
    <scope>NUCLEOTIDE SEQUENCE [LARGE SCALE GENOMIC DNA]</scope>
</reference>
<sequence length="120" mass="13861">MINLYRALIEKNLKGYKTQKSDFAGRHCPITHSENGQRHHFCTWLETLTSPAILTRLDPLPTATYFPRYLTHFPWNTSIITKMSKKSFMTGPPQKMYSFPGKGIHKLSEVWRKCVSSDAT</sequence>
<keyword evidence="2" id="KW-1185">Reference proteome</keyword>
<evidence type="ECO:0000313" key="1">
    <source>
        <dbReference type="EMBL" id="GIY56998.1"/>
    </source>
</evidence>
<protein>
    <submittedName>
        <fullName evidence="1">Uncharacterized protein</fullName>
    </submittedName>
</protein>
<dbReference type="Proteomes" id="UP001054945">
    <property type="component" value="Unassembled WGS sequence"/>
</dbReference>
<name>A0AAV4UGU3_CAEEX</name>
<proteinExistence type="predicted"/>
<gene>
    <name evidence="1" type="ORF">CEXT_625801</name>
</gene>
<evidence type="ECO:0000313" key="2">
    <source>
        <dbReference type="Proteomes" id="UP001054945"/>
    </source>
</evidence>
<dbReference type="EMBL" id="BPLR01012846">
    <property type="protein sequence ID" value="GIY56998.1"/>
    <property type="molecule type" value="Genomic_DNA"/>
</dbReference>
<dbReference type="AlphaFoldDB" id="A0AAV4UGU3"/>
<comment type="caution">
    <text evidence="1">The sequence shown here is derived from an EMBL/GenBank/DDBJ whole genome shotgun (WGS) entry which is preliminary data.</text>
</comment>
<organism evidence="1 2">
    <name type="scientific">Caerostris extrusa</name>
    <name type="common">Bark spider</name>
    <name type="synonym">Caerostris bankana</name>
    <dbReference type="NCBI Taxonomy" id="172846"/>
    <lineage>
        <taxon>Eukaryota</taxon>
        <taxon>Metazoa</taxon>
        <taxon>Ecdysozoa</taxon>
        <taxon>Arthropoda</taxon>
        <taxon>Chelicerata</taxon>
        <taxon>Arachnida</taxon>
        <taxon>Araneae</taxon>
        <taxon>Araneomorphae</taxon>
        <taxon>Entelegynae</taxon>
        <taxon>Araneoidea</taxon>
        <taxon>Araneidae</taxon>
        <taxon>Caerostris</taxon>
    </lineage>
</organism>